<protein>
    <submittedName>
        <fullName evidence="2">Uncharacterized protein</fullName>
    </submittedName>
</protein>
<gene>
    <name evidence="2" type="ORF">CJD36_017575</name>
</gene>
<evidence type="ECO:0000313" key="2">
    <source>
        <dbReference type="EMBL" id="PQJ09739.1"/>
    </source>
</evidence>
<proteinExistence type="predicted"/>
<dbReference type="Proteomes" id="UP000239872">
    <property type="component" value="Unassembled WGS sequence"/>
</dbReference>
<feature type="region of interest" description="Disordered" evidence="1">
    <location>
        <begin position="41"/>
        <end position="69"/>
    </location>
</feature>
<keyword evidence="3" id="KW-1185">Reference proteome</keyword>
<organism evidence="2 3">
    <name type="scientific">Flavipsychrobacter stenotrophus</name>
    <dbReference type="NCBI Taxonomy" id="2077091"/>
    <lineage>
        <taxon>Bacteria</taxon>
        <taxon>Pseudomonadati</taxon>
        <taxon>Bacteroidota</taxon>
        <taxon>Chitinophagia</taxon>
        <taxon>Chitinophagales</taxon>
        <taxon>Chitinophagaceae</taxon>
        <taxon>Flavipsychrobacter</taxon>
    </lineage>
</organism>
<sequence length="69" mass="7724">MAEIGGKTAENCGNWWFSKSAETLADKAVYRKRTKNNCRKCKKPPLAETNPKMPVGNTYSVARNHKKAP</sequence>
<name>A0A2S7SS43_9BACT</name>
<comment type="caution">
    <text evidence="2">The sequence shown here is derived from an EMBL/GenBank/DDBJ whole genome shotgun (WGS) entry which is preliminary data.</text>
</comment>
<accession>A0A2S7SS43</accession>
<reference evidence="2 3" key="1">
    <citation type="submission" date="2018-01" db="EMBL/GenBank/DDBJ databases">
        <title>A novel member of the phylum Bacteroidetes isolated from glacier ice.</title>
        <authorList>
            <person name="Liu Q."/>
            <person name="Xin Y.-H."/>
        </authorList>
    </citation>
    <scope>NUCLEOTIDE SEQUENCE [LARGE SCALE GENOMIC DNA]</scope>
    <source>
        <strain evidence="2 3">RB1R16</strain>
    </source>
</reference>
<dbReference type="EMBL" id="PPSL01000005">
    <property type="protein sequence ID" value="PQJ09739.1"/>
    <property type="molecule type" value="Genomic_DNA"/>
</dbReference>
<evidence type="ECO:0000313" key="3">
    <source>
        <dbReference type="Proteomes" id="UP000239872"/>
    </source>
</evidence>
<dbReference type="AlphaFoldDB" id="A0A2S7SS43"/>
<evidence type="ECO:0000256" key="1">
    <source>
        <dbReference type="SAM" id="MobiDB-lite"/>
    </source>
</evidence>